<reference evidence="11 12" key="1">
    <citation type="journal article" date="2014" name="Int. J. Syst. Evol. Microbiol.">
        <title>Complete genome sequence of Corynebacterium casei LMG S-19264T (=DSM 44701T), isolated from a smear-ripened cheese.</title>
        <authorList>
            <consortium name="US DOE Joint Genome Institute (JGI-PGF)"/>
            <person name="Walter F."/>
            <person name="Albersmeier A."/>
            <person name="Kalinowski J."/>
            <person name="Ruckert C."/>
        </authorList>
    </citation>
    <scope>NUCLEOTIDE SEQUENCE [LARGE SCALE GENOMIC DNA]</scope>
    <source>
        <strain evidence="11 12">CCM 8669</strain>
    </source>
</reference>
<feature type="binding site" evidence="5 7">
    <location>
        <position position="260"/>
    </location>
    <ligand>
        <name>Mn(2+)</name>
        <dbReference type="ChEBI" id="CHEBI:29035"/>
        <label>1</label>
    </ligand>
</feature>
<keyword evidence="4 5" id="KW-0464">Manganese</keyword>
<dbReference type="EMBL" id="BMDC01000003">
    <property type="protein sequence ID" value="GGH64716.1"/>
    <property type="molecule type" value="Genomic_DNA"/>
</dbReference>
<evidence type="ECO:0000256" key="2">
    <source>
        <dbReference type="ARBA" id="ARBA00022801"/>
    </source>
</evidence>
<feature type="binding site" evidence="5">
    <location>
        <position position="262"/>
    </location>
    <ligand>
        <name>Mn(2+)</name>
        <dbReference type="ChEBI" id="CHEBI:29035"/>
        <label>2</label>
    </ligand>
</feature>
<dbReference type="HAMAP" id="MF_00737">
    <property type="entry name" value="Formimidoylglutam"/>
    <property type="match status" value="1"/>
</dbReference>
<feature type="binding site" evidence="7">
    <location>
        <position position="171"/>
    </location>
    <ligand>
        <name>Mn(2+)</name>
        <dbReference type="ChEBI" id="CHEBI:29035"/>
        <label>1</label>
    </ligand>
</feature>
<evidence type="ECO:0000256" key="1">
    <source>
        <dbReference type="ARBA" id="ARBA00022723"/>
    </source>
</evidence>
<dbReference type="PIRSF" id="PIRSF036979">
    <property type="entry name" value="Arginase"/>
    <property type="match status" value="1"/>
</dbReference>
<dbReference type="PRINTS" id="PR00116">
    <property type="entry name" value="ARGINASE"/>
</dbReference>
<gene>
    <name evidence="5 11" type="primary">hutG</name>
    <name evidence="11" type="ORF">GCM10007359_17250</name>
</gene>
<feature type="region of interest" description="Disordered" evidence="10">
    <location>
        <begin position="1"/>
        <end position="21"/>
    </location>
</feature>
<dbReference type="CDD" id="cd09988">
    <property type="entry name" value="Formimidoylglutamase"/>
    <property type="match status" value="1"/>
</dbReference>
<keyword evidence="2 5" id="KW-0378">Hydrolase</keyword>
<dbReference type="PROSITE" id="PS01053">
    <property type="entry name" value="ARGINASE_1"/>
    <property type="match status" value="1"/>
</dbReference>
<keyword evidence="12" id="KW-1185">Reference proteome</keyword>
<comment type="similarity">
    <text evidence="5 8 9">Belongs to the arginase family.</text>
</comment>
<comment type="cofactor">
    <cofactor evidence="5 7">
        <name>Mn(2+)</name>
        <dbReference type="ChEBI" id="CHEBI:29035"/>
    </cofactor>
    <text evidence="5 7">Binds 2 manganese ions per subunit.</text>
</comment>
<feature type="binding site" evidence="5 7">
    <location>
        <position position="133"/>
    </location>
    <ligand>
        <name>Mn(2+)</name>
        <dbReference type="ChEBI" id="CHEBI:29035"/>
        <label>1</label>
    </ligand>
</feature>
<dbReference type="GO" id="GO:0050415">
    <property type="term" value="F:formimidoylglutamase activity"/>
    <property type="evidence" value="ECO:0007669"/>
    <property type="project" value="UniProtKB-UniRule"/>
</dbReference>
<name>A0A917IV03_9MICC</name>
<dbReference type="GO" id="GO:0033389">
    <property type="term" value="P:putrescine biosynthetic process from arginine, via agmatine"/>
    <property type="evidence" value="ECO:0007669"/>
    <property type="project" value="TreeGrafter"/>
</dbReference>
<comment type="catalytic activity">
    <reaction evidence="5">
        <text>N-formimidoyl-L-glutamate + H2O = formamide + L-glutamate</text>
        <dbReference type="Rhea" id="RHEA:22492"/>
        <dbReference type="ChEBI" id="CHEBI:15377"/>
        <dbReference type="ChEBI" id="CHEBI:16397"/>
        <dbReference type="ChEBI" id="CHEBI:29985"/>
        <dbReference type="ChEBI" id="CHEBI:58928"/>
        <dbReference type="EC" id="3.5.3.8"/>
    </reaction>
</comment>
<protein>
    <recommendedName>
        <fullName evidence="5 6">Formimidoylglutamase</fullName>
        <ecNumber evidence="5 6">3.5.3.8</ecNumber>
    </recommendedName>
    <alternativeName>
        <fullName evidence="5">Formiminoglutamase</fullName>
    </alternativeName>
    <alternativeName>
        <fullName evidence="5">Formiminoglutamate hydrolase</fullName>
    </alternativeName>
</protein>
<sequence length="338" mass="35849">MAKVSDFIDAPPAAWTGRHDGAGEEHLRWHERVRLLGEDSQNDAADVTVLGFASDEGVERNQGRRGAAEGPAAIRSALGSLSLLAPVASIDLADAGDVTVTDDRLEEGQERLGQAVAAVIDSGSLPIVLGGGHEIAFGTYRGVARSARRSAPGQGSENKPAKFGVLNLDAHFDLRSAPRATSGTGFRQLLELEEEQGSEVSYAVVGISEAANTQTLFDTAEKYRVKYLLDTDCGVTRRAEVLDFVQSFLAENDLIYLTVDLDVLPAATAPGVSAPAARGVHLEIIEAVCDLVAASPKLAAADIAELNPAFDLDGRTAKTAARLAHRIATHHFERKIHD</sequence>
<feature type="binding site" evidence="5">
    <location>
        <position position="169"/>
    </location>
    <ligand>
        <name>Mn(2+)</name>
        <dbReference type="ChEBI" id="CHEBI:29035"/>
        <label>2</label>
    </ligand>
</feature>
<feature type="binding site" evidence="7">
    <location>
        <position position="262"/>
    </location>
    <ligand>
        <name>Mn(2+)</name>
        <dbReference type="ChEBI" id="CHEBI:29035"/>
        <label>1</label>
    </ligand>
</feature>
<comment type="pathway">
    <text evidence="5">Amino-acid degradation; L-histidine degradation into L-glutamate; L-glutamate from N-formimidoyl-L-glutamate (hydrolase route): step 1/1.</text>
</comment>
<keyword evidence="1 5" id="KW-0479">Metal-binding</keyword>
<dbReference type="InterPro" id="IPR006035">
    <property type="entry name" value="Ureohydrolase"/>
</dbReference>
<dbReference type="PANTHER" id="PTHR11358:SF35">
    <property type="entry name" value="FORMIMIDOYLGLUTAMASE"/>
    <property type="match status" value="1"/>
</dbReference>
<dbReference type="GO" id="GO:0030145">
    <property type="term" value="F:manganese ion binding"/>
    <property type="evidence" value="ECO:0007669"/>
    <property type="project" value="UniProtKB-UniRule"/>
</dbReference>
<dbReference type="EC" id="3.5.3.8" evidence="5 6"/>
<evidence type="ECO:0000256" key="4">
    <source>
        <dbReference type="ARBA" id="ARBA00023211"/>
    </source>
</evidence>
<dbReference type="PANTHER" id="PTHR11358">
    <property type="entry name" value="ARGINASE/AGMATINASE"/>
    <property type="match status" value="1"/>
</dbReference>
<dbReference type="InterPro" id="IPR020855">
    <property type="entry name" value="Ureohydrolase_Mn_BS"/>
</dbReference>
<evidence type="ECO:0000256" key="3">
    <source>
        <dbReference type="ARBA" id="ARBA00022808"/>
    </source>
</evidence>
<feature type="binding site" evidence="5 7">
    <location>
        <position position="173"/>
    </location>
    <ligand>
        <name>Mn(2+)</name>
        <dbReference type="ChEBI" id="CHEBI:29035"/>
        <label>1</label>
    </ligand>
</feature>
<comment type="function">
    <text evidence="5">Catalyzes the conversion of N-formimidoyl-L-glutamate to L-glutamate and formamide.</text>
</comment>
<dbReference type="Proteomes" id="UP000600171">
    <property type="component" value="Unassembled WGS sequence"/>
</dbReference>
<proteinExistence type="inferred from homology"/>
<evidence type="ECO:0000256" key="7">
    <source>
        <dbReference type="PIRSR" id="PIRSR036979-1"/>
    </source>
</evidence>
<feature type="binding site" evidence="5 7">
    <location>
        <position position="169"/>
    </location>
    <ligand>
        <name>Mn(2+)</name>
        <dbReference type="ChEBI" id="CHEBI:29035"/>
        <label>1</label>
    </ligand>
</feature>
<organism evidence="11 12">
    <name type="scientific">Rothia aerolata</name>
    <dbReference type="NCBI Taxonomy" id="1812262"/>
    <lineage>
        <taxon>Bacteria</taxon>
        <taxon>Bacillati</taxon>
        <taxon>Actinomycetota</taxon>
        <taxon>Actinomycetes</taxon>
        <taxon>Micrococcales</taxon>
        <taxon>Micrococcaceae</taxon>
        <taxon>Rothia</taxon>
    </lineage>
</organism>
<dbReference type="Gene3D" id="3.40.800.10">
    <property type="entry name" value="Ureohydrolase domain"/>
    <property type="match status" value="1"/>
</dbReference>
<evidence type="ECO:0000256" key="10">
    <source>
        <dbReference type="SAM" id="MobiDB-lite"/>
    </source>
</evidence>
<dbReference type="AlphaFoldDB" id="A0A917IV03"/>
<dbReference type="NCBIfam" id="TIGR01227">
    <property type="entry name" value="hutG"/>
    <property type="match status" value="1"/>
</dbReference>
<evidence type="ECO:0000313" key="11">
    <source>
        <dbReference type="EMBL" id="GGH64716.1"/>
    </source>
</evidence>
<dbReference type="RefSeq" id="WP_188359972.1">
    <property type="nucleotide sequence ID" value="NZ_BMDC01000003.1"/>
</dbReference>
<keyword evidence="3 5" id="KW-0369">Histidine metabolism</keyword>
<evidence type="ECO:0000256" key="8">
    <source>
        <dbReference type="PROSITE-ProRule" id="PRU00742"/>
    </source>
</evidence>
<comment type="caution">
    <text evidence="11">The sequence shown here is derived from an EMBL/GenBank/DDBJ whole genome shotgun (WGS) entry which is preliminary data.</text>
</comment>
<feature type="binding site" evidence="5">
    <location>
        <position position="260"/>
    </location>
    <ligand>
        <name>Mn(2+)</name>
        <dbReference type="ChEBI" id="CHEBI:29035"/>
        <label>2</label>
    </ligand>
</feature>
<dbReference type="GO" id="GO:0019556">
    <property type="term" value="P:L-histidine catabolic process to glutamate and formamide"/>
    <property type="evidence" value="ECO:0007669"/>
    <property type="project" value="UniProtKB-UniRule"/>
</dbReference>
<dbReference type="InterPro" id="IPR023696">
    <property type="entry name" value="Ureohydrolase_dom_sf"/>
</dbReference>
<dbReference type="SUPFAM" id="SSF52768">
    <property type="entry name" value="Arginase/deacetylase"/>
    <property type="match status" value="1"/>
</dbReference>
<evidence type="ECO:0000256" key="6">
    <source>
        <dbReference type="NCBIfam" id="TIGR01227"/>
    </source>
</evidence>
<accession>A0A917IV03</accession>
<dbReference type="PROSITE" id="PS51409">
    <property type="entry name" value="ARGINASE_2"/>
    <property type="match status" value="1"/>
</dbReference>
<feature type="binding site" evidence="5">
    <location>
        <position position="171"/>
    </location>
    <ligand>
        <name>Mn(2+)</name>
        <dbReference type="ChEBI" id="CHEBI:29035"/>
        <label>2</label>
    </ligand>
</feature>
<dbReference type="Pfam" id="PF00491">
    <property type="entry name" value="Arginase"/>
    <property type="match status" value="1"/>
</dbReference>
<evidence type="ECO:0000313" key="12">
    <source>
        <dbReference type="Proteomes" id="UP000600171"/>
    </source>
</evidence>
<dbReference type="GO" id="GO:0008783">
    <property type="term" value="F:agmatinase activity"/>
    <property type="evidence" value="ECO:0007669"/>
    <property type="project" value="TreeGrafter"/>
</dbReference>
<dbReference type="InterPro" id="IPR005923">
    <property type="entry name" value="HutG"/>
</dbReference>
<evidence type="ECO:0000256" key="9">
    <source>
        <dbReference type="RuleBase" id="RU003684"/>
    </source>
</evidence>
<evidence type="ECO:0000256" key="5">
    <source>
        <dbReference type="HAMAP-Rule" id="MF_00737"/>
    </source>
</evidence>